<proteinExistence type="predicted"/>
<dbReference type="Proteomes" id="UP000305881">
    <property type="component" value="Chromosome"/>
</dbReference>
<dbReference type="KEGG" id="mbur:EQU24_09810"/>
<dbReference type="AlphaFoldDB" id="A0A4P9UMT8"/>
<name>A0A4P9UMT8_METBY</name>
<protein>
    <submittedName>
        <fullName evidence="1">Uncharacterized protein</fullName>
    </submittedName>
</protein>
<dbReference type="OrthoDB" id="5576774at2"/>
<evidence type="ECO:0000313" key="1">
    <source>
        <dbReference type="EMBL" id="QCW82497.1"/>
    </source>
</evidence>
<dbReference type="EMBL" id="CP035467">
    <property type="protein sequence ID" value="QCW82497.1"/>
    <property type="molecule type" value="Genomic_DNA"/>
</dbReference>
<sequence length="80" mass="8605">MPSEDVGSRGDFFSSAIAELQGCNECRKCRSIYLPCIAKAPTVGALIHAIHGSQIPPASLHGRIHGFLSDFCSSTVMFHE</sequence>
<gene>
    <name evidence="1" type="ORF">EQU24_09810</name>
</gene>
<organism evidence="1 2">
    <name type="scientific">Methylotuvimicrobium buryatense</name>
    <name type="common">Methylomicrobium buryatense</name>
    <dbReference type="NCBI Taxonomy" id="95641"/>
    <lineage>
        <taxon>Bacteria</taxon>
        <taxon>Pseudomonadati</taxon>
        <taxon>Pseudomonadota</taxon>
        <taxon>Gammaproteobacteria</taxon>
        <taxon>Methylococcales</taxon>
        <taxon>Methylococcaceae</taxon>
        <taxon>Methylotuvimicrobium</taxon>
    </lineage>
</organism>
<reference evidence="2" key="1">
    <citation type="journal article" date="2019" name="J. Bacteriol.">
        <title>A Mutagenic Screen Identifies a TonB-Dependent Receptor Required for the Lanthanide Metal Switch in the Type I Methanotroph 'Methylotuvimicrobium buryatense' 5GB1C.</title>
        <authorList>
            <person name="Groom J.D."/>
            <person name="Ford S.M."/>
            <person name="Pesesky M.W."/>
            <person name="Lidstrom M.E."/>
        </authorList>
    </citation>
    <scope>NUCLEOTIDE SEQUENCE [LARGE SCALE GENOMIC DNA]</scope>
    <source>
        <strain evidence="2">5GB1C</strain>
    </source>
</reference>
<keyword evidence="2" id="KW-1185">Reference proteome</keyword>
<accession>A0A4P9UMT8</accession>
<evidence type="ECO:0000313" key="2">
    <source>
        <dbReference type="Proteomes" id="UP000305881"/>
    </source>
</evidence>